<accession>A0A078GKB1</accession>
<evidence type="ECO:0000313" key="4">
    <source>
        <dbReference type="Proteomes" id="UP000028999"/>
    </source>
</evidence>
<dbReference type="Proteomes" id="UP001295469">
    <property type="component" value="Chromosome A05"/>
</dbReference>
<reference evidence="2" key="3">
    <citation type="submission" date="2021-01" db="EMBL/GenBank/DDBJ databases">
        <authorList>
            <consortium name="Genoscope - CEA"/>
            <person name="William W."/>
        </authorList>
    </citation>
    <scope>NUCLEOTIDE SEQUENCE</scope>
</reference>
<evidence type="ECO:0000313" key="2">
    <source>
        <dbReference type="EMBL" id="CAF2097302.1"/>
    </source>
</evidence>
<dbReference type="OMA" id="CCFLGCK"/>
<feature type="compositionally biased region" description="Low complexity" evidence="1">
    <location>
        <begin position="14"/>
        <end position="23"/>
    </location>
</feature>
<name>A0A078GKB1_BRANA</name>
<feature type="region of interest" description="Disordered" evidence="1">
    <location>
        <begin position="9"/>
        <end position="50"/>
    </location>
</feature>
<dbReference type="PaxDb" id="3708-A0A078GKB1"/>
<dbReference type="Gramene" id="CDY25836">
    <property type="protein sequence ID" value="CDY25836"/>
    <property type="gene ID" value="GSBRNA2T00033261001"/>
</dbReference>
<sequence>MLCCFLGCKTKKPSSSSSSQSPGDVKKGKTGKKDGGLRVMSSGTKTTTSRAFSRGKGCLCGDGGGCGGCGGCGG</sequence>
<feature type="compositionally biased region" description="Basic and acidic residues" evidence="1">
    <location>
        <begin position="24"/>
        <end position="36"/>
    </location>
</feature>
<reference evidence="3 4" key="1">
    <citation type="journal article" date="2014" name="Science">
        <title>Plant genetics. Early allopolyploid evolution in the post-Neolithic Brassica napus oilseed genome.</title>
        <authorList>
            <person name="Chalhoub B."/>
            <person name="Denoeud F."/>
            <person name="Liu S."/>
            <person name="Parkin I.A."/>
            <person name="Tang H."/>
            <person name="Wang X."/>
            <person name="Chiquet J."/>
            <person name="Belcram H."/>
            <person name="Tong C."/>
            <person name="Samans B."/>
            <person name="Correa M."/>
            <person name="Da Silva C."/>
            <person name="Just J."/>
            <person name="Falentin C."/>
            <person name="Koh C.S."/>
            <person name="Le Clainche I."/>
            <person name="Bernard M."/>
            <person name="Bento P."/>
            <person name="Noel B."/>
            <person name="Labadie K."/>
            <person name="Alberti A."/>
            <person name="Charles M."/>
            <person name="Arnaud D."/>
            <person name="Guo H."/>
            <person name="Daviaud C."/>
            <person name="Alamery S."/>
            <person name="Jabbari K."/>
            <person name="Zhao M."/>
            <person name="Edger P.P."/>
            <person name="Chelaifa H."/>
            <person name="Tack D."/>
            <person name="Lassalle G."/>
            <person name="Mestiri I."/>
            <person name="Schnel N."/>
            <person name="Le Paslier M.C."/>
            <person name="Fan G."/>
            <person name="Renault V."/>
            <person name="Bayer P.E."/>
            <person name="Golicz A.A."/>
            <person name="Manoli S."/>
            <person name="Lee T.H."/>
            <person name="Thi V.H."/>
            <person name="Chalabi S."/>
            <person name="Hu Q."/>
            <person name="Fan C."/>
            <person name="Tollenaere R."/>
            <person name="Lu Y."/>
            <person name="Battail C."/>
            <person name="Shen J."/>
            <person name="Sidebottom C.H."/>
            <person name="Wang X."/>
            <person name="Canaguier A."/>
            <person name="Chauveau A."/>
            <person name="Berard A."/>
            <person name="Deniot G."/>
            <person name="Guan M."/>
            <person name="Liu Z."/>
            <person name="Sun F."/>
            <person name="Lim Y.P."/>
            <person name="Lyons E."/>
            <person name="Town C.D."/>
            <person name="Bancroft I."/>
            <person name="Wang X."/>
            <person name="Meng J."/>
            <person name="Ma J."/>
            <person name="Pires J.C."/>
            <person name="King G.J."/>
            <person name="Brunel D."/>
            <person name="Delourme R."/>
            <person name="Renard M."/>
            <person name="Aury J.M."/>
            <person name="Adams K.L."/>
            <person name="Batley J."/>
            <person name="Snowdon R.J."/>
            <person name="Tost J."/>
            <person name="Edwards D."/>
            <person name="Zhou Y."/>
            <person name="Hua W."/>
            <person name="Sharpe A.G."/>
            <person name="Paterson A.H."/>
            <person name="Guan C."/>
            <person name="Wincker P."/>
        </authorList>
    </citation>
    <scope>NUCLEOTIDE SEQUENCE [LARGE SCALE GENOMIC DNA]</scope>
    <source>
        <strain evidence="4">cv. Darmor-bzh</strain>
    </source>
</reference>
<organism evidence="3 4">
    <name type="scientific">Brassica napus</name>
    <name type="common">Rape</name>
    <dbReference type="NCBI Taxonomy" id="3708"/>
    <lineage>
        <taxon>Eukaryota</taxon>
        <taxon>Viridiplantae</taxon>
        <taxon>Streptophyta</taxon>
        <taxon>Embryophyta</taxon>
        <taxon>Tracheophyta</taxon>
        <taxon>Spermatophyta</taxon>
        <taxon>Magnoliopsida</taxon>
        <taxon>eudicotyledons</taxon>
        <taxon>Gunneridae</taxon>
        <taxon>Pentapetalae</taxon>
        <taxon>rosids</taxon>
        <taxon>malvids</taxon>
        <taxon>Brassicales</taxon>
        <taxon>Brassicaceae</taxon>
        <taxon>Brassiceae</taxon>
        <taxon>Brassica</taxon>
    </lineage>
</organism>
<dbReference type="AlphaFoldDB" id="A0A078GKB1"/>
<protein>
    <submittedName>
        <fullName evidence="2">(rape) hypothetical protein</fullName>
    </submittedName>
    <submittedName>
        <fullName evidence="3">BnaA05g14270D protein</fullName>
    </submittedName>
</protein>
<dbReference type="EMBL" id="LK032181">
    <property type="protein sequence ID" value="CDY25836.1"/>
    <property type="molecule type" value="Genomic_DNA"/>
</dbReference>
<dbReference type="Proteomes" id="UP000028999">
    <property type="component" value="Unassembled WGS sequence"/>
</dbReference>
<feature type="compositionally biased region" description="Polar residues" evidence="1">
    <location>
        <begin position="41"/>
        <end position="50"/>
    </location>
</feature>
<evidence type="ECO:0000313" key="3">
    <source>
        <dbReference type="EMBL" id="CDY25836.1"/>
    </source>
</evidence>
<reference evidence="3" key="2">
    <citation type="submission" date="2014-06" db="EMBL/GenBank/DDBJ databases">
        <authorList>
            <person name="Genoscope - CEA"/>
        </authorList>
    </citation>
    <scope>NUCLEOTIDE SEQUENCE</scope>
</reference>
<proteinExistence type="predicted"/>
<keyword evidence="4" id="KW-1185">Reference proteome</keyword>
<evidence type="ECO:0000256" key="1">
    <source>
        <dbReference type="SAM" id="MobiDB-lite"/>
    </source>
</evidence>
<gene>
    <name evidence="3" type="primary">BnaA05g14270D</name>
    <name evidence="2" type="ORF">DARMORV10_A05P18010.1</name>
    <name evidence="3" type="ORF">GSBRNA2T00033261001</name>
</gene>
<dbReference type="EMBL" id="HG994359">
    <property type="protein sequence ID" value="CAF2097302.1"/>
    <property type="molecule type" value="Genomic_DNA"/>
</dbReference>